<dbReference type="PANTHER" id="PTHR13211">
    <property type="entry name" value="TELOMERASE CAJAL BODY PROTEIN 1"/>
    <property type="match status" value="1"/>
</dbReference>
<dbReference type="Gene3D" id="2.130.10.10">
    <property type="entry name" value="YVTN repeat-like/Quinoprotein amine dehydrogenase"/>
    <property type="match status" value="1"/>
</dbReference>
<dbReference type="SUPFAM" id="SSF50978">
    <property type="entry name" value="WD40 repeat-like"/>
    <property type="match status" value="1"/>
</dbReference>
<feature type="region of interest" description="Disordered" evidence="1">
    <location>
        <begin position="1"/>
        <end position="26"/>
    </location>
</feature>
<proteinExistence type="predicted"/>
<dbReference type="AlphaFoldDB" id="A0A2K0T1T5"/>
<feature type="region of interest" description="Disordered" evidence="1">
    <location>
        <begin position="41"/>
        <end position="71"/>
    </location>
</feature>
<feature type="compositionally biased region" description="Basic and acidic residues" evidence="1">
    <location>
        <begin position="11"/>
        <end position="20"/>
    </location>
</feature>
<gene>
    <name evidence="2" type="ORF">TGAMA5MH_08511</name>
</gene>
<dbReference type="InterPro" id="IPR051150">
    <property type="entry name" value="SWT21/TCAB1_mRNA_Telomere"/>
</dbReference>
<accession>A0A2K0T1T5</accession>
<sequence>MAQGDAAESCVVDRRDEQQNEKAAPSIHLLAERLANATTSVIATLPDQSEAEQDRQAESETTSPDLNPTRSQRFYTSAQWTADGTSILAASSDQTVASFILPADLLQPAGEPRHLARQASIKLPEPTQTLASAPYFSLANPASQTFLVGCRDHPLHLYHAFPQFDDADADGAGDVASRPLYTYKLIRMESEQYISPASLLWEYPGTHFICGSANRIDLFDASGHCADGPTLTIPTIPSRRHISKGSGVGMKGTVAALAASPPADASGHGSILAAGTWTRWMGTYDIHRTDRVVANWSIADADEKAFRIGLGGQGIVQTAWSPCGRYLVVNERQADGLLVYDIRGTGQLLAVLNGRRATTQQRLHFDVFQGETGFEVWAGTQDGAVAVWEEVGMSNDVVEPSWTWRAHESPVGSTIVHSSGSVAATCSGGWGYPRESRESDAAESHHRQVFDESSLRVWSIGGSDQGA</sequence>
<dbReference type="PANTHER" id="PTHR13211:SF0">
    <property type="entry name" value="TELOMERASE CAJAL BODY PROTEIN 1"/>
    <property type="match status" value="1"/>
</dbReference>
<dbReference type="InterPro" id="IPR015943">
    <property type="entry name" value="WD40/YVTN_repeat-like_dom_sf"/>
</dbReference>
<dbReference type="EMBL" id="MTYH01000081">
    <property type="protein sequence ID" value="PNP39493.1"/>
    <property type="molecule type" value="Genomic_DNA"/>
</dbReference>
<evidence type="ECO:0000313" key="2">
    <source>
        <dbReference type="EMBL" id="PNP39493.1"/>
    </source>
</evidence>
<evidence type="ECO:0000313" key="3">
    <source>
        <dbReference type="Proteomes" id="UP000236546"/>
    </source>
</evidence>
<reference evidence="2 3" key="1">
    <citation type="submission" date="2017-02" db="EMBL/GenBank/DDBJ databases">
        <title>Genomes of Trichoderma spp. with biocontrol activity.</title>
        <authorList>
            <person name="Gardiner D."/>
            <person name="Kazan K."/>
            <person name="Vos C."/>
            <person name="Harvey P."/>
        </authorList>
    </citation>
    <scope>NUCLEOTIDE SEQUENCE [LARGE SCALE GENOMIC DNA]</scope>
    <source>
        <strain evidence="2 3">A5MH</strain>
    </source>
</reference>
<name>A0A2K0T1T5_9HYPO</name>
<dbReference type="InterPro" id="IPR036322">
    <property type="entry name" value="WD40_repeat_dom_sf"/>
</dbReference>
<evidence type="ECO:0008006" key="4">
    <source>
        <dbReference type="Google" id="ProtNLM"/>
    </source>
</evidence>
<dbReference type="Proteomes" id="UP000236546">
    <property type="component" value="Unassembled WGS sequence"/>
</dbReference>
<evidence type="ECO:0000256" key="1">
    <source>
        <dbReference type="SAM" id="MobiDB-lite"/>
    </source>
</evidence>
<feature type="compositionally biased region" description="Polar residues" evidence="1">
    <location>
        <begin position="59"/>
        <end position="71"/>
    </location>
</feature>
<organism evidence="2 3">
    <name type="scientific">Trichoderma gamsii</name>
    <dbReference type="NCBI Taxonomy" id="398673"/>
    <lineage>
        <taxon>Eukaryota</taxon>
        <taxon>Fungi</taxon>
        <taxon>Dikarya</taxon>
        <taxon>Ascomycota</taxon>
        <taxon>Pezizomycotina</taxon>
        <taxon>Sordariomycetes</taxon>
        <taxon>Hypocreomycetidae</taxon>
        <taxon>Hypocreales</taxon>
        <taxon>Hypocreaceae</taxon>
        <taxon>Trichoderma</taxon>
    </lineage>
</organism>
<dbReference type="OrthoDB" id="239865at2759"/>
<protein>
    <recommendedName>
        <fullName evidence="4">WD repeat domain-containing protein</fullName>
    </recommendedName>
</protein>
<comment type="caution">
    <text evidence="2">The sequence shown here is derived from an EMBL/GenBank/DDBJ whole genome shotgun (WGS) entry which is preliminary data.</text>
</comment>